<comment type="caution">
    <text evidence="1">The sequence shown here is derived from an EMBL/GenBank/DDBJ whole genome shotgun (WGS) entry which is preliminary data.</text>
</comment>
<name>A0ABV4D0Y5_9LACT</name>
<evidence type="ECO:0000313" key="1">
    <source>
        <dbReference type="EMBL" id="MEY8442795.1"/>
    </source>
</evidence>
<gene>
    <name evidence="1" type="ORF">AALA52_00720</name>
</gene>
<dbReference type="EMBL" id="JBCLSH010000001">
    <property type="protein sequence ID" value="MEY8442795.1"/>
    <property type="molecule type" value="Genomic_DNA"/>
</dbReference>
<dbReference type="Proteomes" id="UP001565283">
    <property type="component" value="Unassembled WGS sequence"/>
</dbReference>
<organism evidence="1 2">
    <name type="scientific">Lactococcus ileimucosae</name>
    <dbReference type="NCBI Taxonomy" id="2941329"/>
    <lineage>
        <taxon>Bacteria</taxon>
        <taxon>Bacillati</taxon>
        <taxon>Bacillota</taxon>
        <taxon>Bacilli</taxon>
        <taxon>Lactobacillales</taxon>
        <taxon>Streptococcaceae</taxon>
        <taxon>Lactococcus</taxon>
    </lineage>
</organism>
<dbReference type="RefSeq" id="WP_369947663.1">
    <property type="nucleotide sequence ID" value="NZ_JBCLSH010000001.1"/>
</dbReference>
<accession>A0ABV4D0Y5</accession>
<reference evidence="1 2" key="1">
    <citation type="submission" date="2024-03" db="EMBL/GenBank/DDBJ databases">
        <title>Mouse gut bacterial collection (mGBC) of GemPharmatech.</title>
        <authorList>
            <person name="He Y."/>
            <person name="Dong L."/>
            <person name="Wu D."/>
            <person name="Gao X."/>
            <person name="Lin Z."/>
        </authorList>
    </citation>
    <scope>NUCLEOTIDE SEQUENCE [LARGE SCALE GENOMIC DNA]</scope>
    <source>
        <strain evidence="1 2">61-15</strain>
    </source>
</reference>
<proteinExistence type="predicted"/>
<protein>
    <submittedName>
        <fullName evidence="1">Uncharacterized protein</fullName>
    </submittedName>
</protein>
<keyword evidence="2" id="KW-1185">Reference proteome</keyword>
<sequence length="84" mass="9878">MGKEKNLLEIQQFIQVQGACNFKETLNILKKVIHHREYFFVEYIDLCVQMTHQIIKLLHQFGNINPNFPSITLSKINNCKKQSS</sequence>
<evidence type="ECO:0000313" key="2">
    <source>
        <dbReference type="Proteomes" id="UP001565283"/>
    </source>
</evidence>